<dbReference type="RefSeq" id="WP_078365128.1">
    <property type="nucleotide sequence ID" value="NZ_MTJN01000002.1"/>
</dbReference>
<dbReference type="Gene3D" id="3.30.360.10">
    <property type="entry name" value="Dihydrodipicolinate Reductase, domain 2"/>
    <property type="match status" value="1"/>
</dbReference>
<dbReference type="GO" id="GO:0004029">
    <property type="term" value="F:aldehyde dehydrogenase (NAD+) activity"/>
    <property type="evidence" value="ECO:0007669"/>
    <property type="project" value="TreeGrafter"/>
</dbReference>
<gene>
    <name evidence="3" type="ORF">RF819_11620</name>
</gene>
<evidence type="ECO:0000313" key="3">
    <source>
        <dbReference type="EMBL" id="OOV07290.1"/>
    </source>
</evidence>
<reference evidence="3 4" key="1">
    <citation type="submission" date="2017-01" db="EMBL/GenBank/DDBJ databases">
        <title>Genome sequencing of Rhodoferax fermentans JCM 7819.</title>
        <authorList>
            <person name="Kim Y.J."/>
            <person name="Farh M.E.-A."/>
            <person name="Yang D.-C."/>
        </authorList>
    </citation>
    <scope>NUCLEOTIDE SEQUENCE [LARGE SCALE GENOMIC DNA]</scope>
    <source>
        <strain evidence="3 4">JCM 7819</strain>
    </source>
</reference>
<protein>
    <recommendedName>
        <fullName evidence="5">Oxidoreductase</fullName>
    </recommendedName>
</protein>
<dbReference type="SUPFAM" id="SSF55347">
    <property type="entry name" value="Glyceraldehyde-3-phosphate dehydrogenase-like, C-terminal domain"/>
    <property type="match status" value="1"/>
</dbReference>
<evidence type="ECO:0008006" key="5">
    <source>
        <dbReference type="Google" id="ProtNLM"/>
    </source>
</evidence>
<dbReference type="Pfam" id="PF01370">
    <property type="entry name" value="Epimerase"/>
    <property type="match status" value="1"/>
</dbReference>
<name>A0A1T1AT62_RHOFE</name>
<feature type="domain" description="Gfo/Idh/MocA-like oxidoreductase N-terminal" evidence="2">
    <location>
        <begin position="5"/>
        <end position="121"/>
    </location>
</feature>
<dbReference type="InterPro" id="IPR051783">
    <property type="entry name" value="NAD(P)-dependent_oxidoreduct"/>
</dbReference>
<organism evidence="3 4">
    <name type="scientific">Rhodoferax fermentans</name>
    <dbReference type="NCBI Taxonomy" id="28066"/>
    <lineage>
        <taxon>Bacteria</taxon>
        <taxon>Pseudomonadati</taxon>
        <taxon>Pseudomonadota</taxon>
        <taxon>Betaproteobacteria</taxon>
        <taxon>Burkholderiales</taxon>
        <taxon>Comamonadaceae</taxon>
        <taxon>Rhodoferax</taxon>
    </lineage>
</organism>
<dbReference type="InterPro" id="IPR001509">
    <property type="entry name" value="Epimerase_deHydtase"/>
</dbReference>
<dbReference type="GO" id="GO:0005737">
    <property type="term" value="C:cytoplasm"/>
    <property type="evidence" value="ECO:0007669"/>
    <property type="project" value="TreeGrafter"/>
</dbReference>
<proteinExistence type="predicted"/>
<dbReference type="GO" id="GO:0000166">
    <property type="term" value="F:nucleotide binding"/>
    <property type="evidence" value="ECO:0007669"/>
    <property type="project" value="InterPro"/>
</dbReference>
<sequence length="700" mass="75139">MSKSKVVLVGTGNIARTHAVALKEVPNTELYGVFDVNTKSAQSFAREFGATSVFATLEEAAASDATSAHILTPPDYHLATAMPFVQAGKKVLLEKPVGVSTAECEQLRAAAHASGAVIGVNQNLVFNPAYVQLRQAVMSGSLGRPRYLSYIYEAPLRQLTGKQFGHWMFREPLNILLEQAVHPLSQIVDLAGRVTELSTLAEPPVEISPGVGLHNACQVSMQCERMPAHLRFHVGANFTVCRMTVVCDDGVAIADIFANQFHTVARTAYMEPIDGWLAARASGKQMASQGFDNLRDYALAMVKLKPRSDAFYQGMRGSLQCYYQDLQAQRTPRIDLEFGAHLVQVCEQVANSFKALIHKGPAATPLASPSGPLVTVLGGTGFIGAYTVAALLAQGYRVRAMARGAGNLQPVFYQPGVDICRGDVKRHADLERAVTGADFVINLAHGGGGANFEAIRAAMVDSAQDVAQVCQAQHIKRLVHVGSISGLFLGDASSVITDSTQPDPRPDTRNDYAHAKALADAAVLQIHKQTGLPVVLLRPGLVVGSGTSPFHGGLGFFNNDQYCVGWNAGTNPLPWVLADDCASAIVAALTAPAAVGKAYNLVGDVRPSARAYIQDLAKVLGRPLHFVPSSPTGLWLTEMGKWAIKRVAGQKLKRPYRRDLLSRGLLAQFDCTDAKRDLGWTPVADPAEFHRRALAVHAES</sequence>
<dbReference type="InterPro" id="IPR000683">
    <property type="entry name" value="Gfo/Idh/MocA-like_OxRdtase_N"/>
</dbReference>
<dbReference type="PANTHER" id="PTHR48079">
    <property type="entry name" value="PROTEIN YEEZ"/>
    <property type="match status" value="1"/>
</dbReference>
<evidence type="ECO:0000259" key="1">
    <source>
        <dbReference type="Pfam" id="PF01370"/>
    </source>
</evidence>
<dbReference type="PANTHER" id="PTHR48079:SF6">
    <property type="entry name" value="NAD(P)-BINDING DOMAIN-CONTAINING PROTEIN-RELATED"/>
    <property type="match status" value="1"/>
</dbReference>
<dbReference type="OrthoDB" id="8565814at2"/>
<accession>A0A1T1AT62</accession>
<dbReference type="AlphaFoldDB" id="A0A1T1AT62"/>
<dbReference type="EMBL" id="MTJN01000002">
    <property type="protein sequence ID" value="OOV07290.1"/>
    <property type="molecule type" value="Genomic_DNA"/>
</dbReference>
<evidence type="ECO:0000313" key="4">
    <source>
        <dbReference type="Proteomes" id="UP000190750"/>
    </source>
</evidence>
<dbReference type="STRING" id="28066.RF819_11620"/>
<dbReference type="InterPro" id="IPR036291">
    <property type="entry name" value="NAD(P)-bd_dom_sf"/>
</dbReference>
<dbReference type="Proteomes" id="UP000190750">
    <property type="component" value="Unassembled WGS sequence"/>
</dbReference>
<feature type="domain" description="NAD-dependent epimerase/dehydratase" evidence="1">
    <location>
        <begin position="374"/>
        <end position="601"/>
    </location>
</feature>
<dbReference type="Pfam" id="PF01408">
    <property type="entry name" value="GFO_IDH_MocA"/>
    <property type="match status" value="1"/>
</dbReference>
<dbReference type="SUPFAM" id="SSF51735">
    <property type="entry name" value="NAD(P)-binding Rossmann-fold domains"/>
    <property type="match status" value="2"/>
</dbReference>
<dbReference type="Gene3D" id="3.40.50.720">
    <property type="entry name" value="NAD(P)-binding Rossmann-like Domain"/>
    <property type="match status" value="2"/>
</dbReference>
<keyword evidence="4" id="KW-1185">Reference proteome</keyword>
<evidence type="ECO:0000259" key="2">
    <source>
        <dbReference type="Pfam" id="PF01408"/>
    </source>
</evidence>
<comment type="caution">
    <text evidence="3">The sequence shown here is derived from an EMBL/GenBank/DDBJ whole genome shotgun (WGS) entry which is preliminary data.</text>
</comment>